<feature type="domain" description="HPt" evidence="2">
    <location>
        <begin position="22"/>
        <end position="123"/>
    </location>
</feature>
<feature type="modified residue" description="Phosphohistidine" evidence="1">
    <location>
        <position position="61"/>
    </location>
</feature>
<keyword evidence="4" id="KW-1185">Reference proteome</keyword>
<evidence type="ECO:0000259" key="2">
    <source>
        <dbReference type="PROSITE" id="PS50894"/>
    </source>
</evidence>
<keyword evidence="1" id="KW-0597">Phosphoprotein</keyword>
<dbReference type="Pfam" id="PF01627">
    <property type="entry name" value="Hpt"/>
    <property type="match status" value="1"/>
</dbReference>
<evidence type="ECO:0000256" key="1">
    <source>
        <dbReference type="PROSITE-ProRule" id="PRU00110"/>
    </source>
</evidence>
<organism evidence="3 4">
    <name type="scientific">Mucilaginibacter calamicampi</name>
    <dbReference type="NCBI Taxonomy" id="1302352"/>
    <lineage>
        <taxon>Bacteria</taxon>
        <taxon>Pseudomonadati</taxon>
        <taxon>Bacteroidota</taxon>
        <taxon>Sphingobacteriia</taxon>
        <taxon>Sphingobacteriales</taxon>
        <taxon>Sphingobacteriaceae</taxon>
        <taxon>Mucilaginibacter</taxon>
    </lineage>
</organism>
<evidence type="ECO:0000313" key="3">
    <source>
        <dbReference type="EMBL" id="MFD0749982.1"/>
    </source>
</evidence>
<accession>A0ABW2YX69</accession>
<dbReference type="EMBL" id="JBHTHU010000005">
    <property type="protein sequence ID" value="MFD0749982.1"/>
    <property type="molecule type" value="Genomic_DNA"/>
</dbReference>
<proteinExistence type="predicted"/>
<name>A0ABW2YX69_9SPHI</name>
<sequence>MTEYPSGPDFDLSLLLEIADGSDEFIVDSIEMFLQQTPESLQQVIDAINVQDWPTAGAAAHKMKSTLGFFGMLESQALIHKVELSCKSGTPNVTEVLAQYNQVKANMAENTEKLLKIKADAGA</sequence>
<evidence type="ECO:0000313" key="4">
    <source>
        <dbReference type="Proteomes" id="UP001596958"/>
    </source>
</evidence>
<comment type="caution">
    <text evidence="3">The sequence shown here is derived from an EMBL/GenBank/DDBJ whole genome shotgun (WGS) entry which is preliminary data.</text>
</comment>
<dbReference type="SUPFAM" id="SSF47226">
    <property type="entry name" value="Histidine-containing phosphotransfer domain, HPT domain"/>
    <property type="match status" value="1"/>
</dbReference>
<dbReference type="RefSeq" id="WP_377098826.1">
    <property type="nucleotide sequence ID" value="NZ_JBHTHU010000005.1"/>
</dbReference>
<dbReference type="Gene3D" id="1.20.120.160">
    <property type="entry name" value="HPT domain"/>
    <property type="match status" value="1"/>
</dbReference>
<reference evidence="4" key="1">
    <citation type="journal article" date="2019" name="Int. J. Syst. Evol. Microbiol.">
        <title>The Global Catalogue of Microorganisms (GCM) 10K type strain sequencing project: providing services to taxonomists for standard genome sequencing and annotation.</title>
        <authorList>
            <consortium name="The Broad Institute Genomics Platform"/>
            <consortium name="The Broad Institute Genome Sequencing Center for Infectious Disease"/>
            <person name="Wu L."/>
            <person name="Ma J."/>
        </authorList>
    </citation>
    <scope>NUCLEOTIDE SEQUENCE [LARGE SCALE GENOMIC DNA]</scope>
    <source>
        <strain evidence="4">CCUG 63418</strain>
    </source>
</reference>
<dbReference type="PROSITE" id="PS50894">
    <property type="entry name" value="HPT"/>
    <property type="match status" value="1"/>
</dbReference>
<gene>
    <name evidence="3" type="ORF">ACFQZS_07505</name>
</gene>
<dbReference type="Proteomes" id="UP001596958">
    <property type="component" value="Unassembled WGS sequence"/>
</dbReference>
<dbReference type="InterPro" id="IPR036641">
    <property type="entry name" value="HPT_dom_sf"/>
</dbReference>
<dbReference type="InterPro" id="IPR008207">
    <property type="entry name" value="Sig_transdc_His_kin_Hpt_dom"/>
</dbReference>
<protein>
    <submittedName>
        <fullName evidence="3">Hpt domain-containing protein</fullName>
    </submittedName>
</protein>